<proteinExistence type="predicted"/>
<feature type="chain" id="PRO_5046705476" evidence="2">
    <location>
        <begin position="23"/>
        <end position="337"/>
    </location>
</feature>
<sequence>MNRISRLAVGAGALAAIVQVAAGCATLAPSEAAGAGQGAVLSKQYGGCATSLGDIEPAGSYLAGLTPWRQVVAIRGTERSDDHPGSALLEVAYTDADGKDRTALLGESALEGVRWGLGNKADVWLGIEPLVAYEFENVGTAVVVTADDLFFPGDCGDQMFYRPVHSLFGTGARAKMLEVVHGTPQRAQALLDPDVPEGSPTDQPVILNPETAPQELLESLRVATLHLSSTDGDALDDTTSICTHIAEGWNDCAPSSMLRDGVTLGGYVGDVGSLEFWLMDANATLTSPLGYLGSIDVGKTPHPQARVTIDMNGLDPEALPQTADEGVESRVRIEPDN</sequence>
<feature type="compositionally biased region" description="Basic and acidic residues" evidence="1">
    <location>
        <begin position="327"/>
        <end position="337"/>
    </location>
</feature>
<dbReference type="RefSeq" id="WP_289447312.1">
    <property type="nucleotide sequence ID" value="NZ_JAUCGR010000002.1"/>
</dbReference>
<keyword evidence="4" id="KW-1185">Reference proteome</keyword>
<accession>A0ABT7SAB7</accession>
<dbReference type="PROSITE" id="PS51257">
    <property type="entry name" value="PROKAR_LIPOPROTEIN"/>
    <property type="match status" value="1"/>
</dbReference>
<feature type="region of interest" description="Disordered" evidence="1">
    <location>
        <begin position="315"/>
        <end position="337"/>
    </location>
</feature>
<keyword evidence="2" id="KW-0732">Signal</keyword>
<feature type="signal peptide" evidence="2">
    <location>
        <begin position="1"/>
        <end position="22"/>
    </location>
</feature>
<reference evidence="3 4" key="1">
    <citation type="submission" date="2023-06" db="EMBL/GenBank/DDBJ databases">
        <title>Cellulomonas sp. MW9 Whole genome sequence.</title>
        <authorList>
            <person name="Park S."/>
        </authorList>
    </citation>
    <scope>NUCLEOTIDE SEQUENCE [LARGE SCALE GENOMIC DNA]</scope>
    <source>
        <strain evidence="3 4">MW9</strain>
    </source>
</reference>
<evidence type="ECO:0000313" key="4">
    <source>
        <dbReference type="Proteomes" id="UP001321453"/>
    </source>
</evidence>
<dbReference type="EMBL" id="JAUCGR010000002">
    <property type="protein sequence ID" value="MDM7831904.1"/>
    <property type="molecule type" value="Genomic_DNA"/>
</dbReference>
<evidence type="ECO:0000256" key="1">
    <source>
        <dbReference type="SAM" id="MobiDB-lite"/>
    </source>
</evidence>
<gene>
    <name evidence="3" type="ORF">QRT05_11215</name>
</gene>
<name>A0ABT7SAB7_9CELL</name>
<organism evidence="3 4">
    <name type="scientific">Cellulomonas edaphi</name>
    <dbReference type="NCBI Taxonomy" id="3053468"/>
    <lineage>
        <taxon>Bacteria</taxon>
        <taxon>Bacillati</taxon>
        <taxon>Actinomycetota</taxon>
        <taxon>Actinomycetes</taxon>
        <taxon>Micrococcales</taxon>
        <taxon>Cellulomonadaceae</taxon>
        <taxon>Cellulomonas</taxon>
    </lineage>
</organism>
<evidence type="ECO:0000256" key="2">
    <source>
        <dbReference type="SAM" id="SignalP"/>
    </source>
</evidence>
<comment type="caution">
    <text evidence="3">The sequence shown here is derived from an EMBL/GenBank/DDBJ whole genome shotgun (WGS) entry which is preliminary data.</text>
</comment>
<dbReference type="Proteomes" id="UP001321453">
    <property type="component" value="Unassembled WGS sequence"/>
</dbReference>
<evidence type="ECO:0000313" key="3">
    <source>
        <dbReference type="EMBL" id="MDM7831904.1"/>
    </source>
</evidence>
<protein>
    <submittedName>
        <fullName evidence="3">Uncharacterized protein</fullName>
    </submittedName>
</protein>